<feature type="compositionally biased region" description="Basic residues" evidence="1">
    <location>
        <begin position="1"/>
        <end position="10"/>
    </location>
</feature>
<protein>
    <submittedName>
        <fullName evidence="2">Uncharacterized protein</fullName>
    </submittedName>
</protein>
<reference evidence="2 3" key="1">
    <citation type="journal article" date="2018" name="MBio">
        <title>Comparative Genomics Reveals the Core Gene Toolbox for the Fungus-Insect Symbiosis.</title>
        <authorList>
            <person name="Wang Y."/>
            <person name="Stata M."/>
            <person name="Wang W."/>
            <person name="Stajich J.E."/>
            <person name="White M.M."/>
            <person name="Moncalvo J.M."/>
        </authorList>
    </citation>
    <scope>NUCLEOTIDE SEQUENCE [LARGE SCALE GENOMIC DNA]</scope>
    <source>
        <strain evidence="2 3">AUS-126-30</strain>
    </source>
</reference>
<proteinExistence type="predicted"/>
<feature type="region of interest" description="Disordered" evidence="1">
    <location>
        <begin position="1"/>
        <end position="28"/>
    </location>
</feature>
<comment type="caution">
    <text evidence="2">The sequence shown here is derived from an EMBL/GenBank/DDBJ whole genome shotgun (WGS) entry which is preliminary data.</text>
</comment>
<dbReference type="AlphaFoldDB" id="A0A2U1J7F8"/>
<accession>A0A2U1J7F8</accession>
<gene>
    <name evidence="2" type="ORF">BB558_003022</name>
</gene>
<dbReference type="EMBL" id="MBFU01000266">
    <property type="protein sequence ID" value="PWA00908.1"/>
    <property type="molecule type" value="Genomic_DNA"/>
</dbReference>
<name>A0A2U1J7F8_SMIAN</name>
<evidence type="ECO:0000313" key="3">
    <source>
        <dbReference type="Proteomes" id="UP000245591"/>
    </source>
</evidence>
<sequence length="91" mass="10074">MMSKSGKKNTMKSVEAAPSNPEKQKSDTILKENGFYRVNSQQPKAITIAAVAVIALSSGTNAQLYNMVPSTWPNYIIAYWNSLGYNQLPYN</sequence>
<evidence type="ECO:0000256" key="1">
    <source>
        <dbReference type="SAM" id="MobiDB-lite"/>
    </source>
</evidence>
<dbReference type="Proteomes" id="UP000245591">
    <property type="component" value="Unassembled WGS sequence"/>
</dbReference>
<keyword evidence="3" id="KW-1185">Reference proteome</keyword>
<organism evidence="2 3">
    <name type="scientific">Smittium angustum</name>
    <dbReference type="NCBI Taxonomy" id="133377"/>
    <lineage>
        <taxon>Eukaryota</taxon>
        <taxon>Fungi</taxon>
        <taxon>Fungi incertae sedis</taxon>
        <taxon>Zoopagomycota</taxon>
        <taxon>Kickxellomycotina</taxon>
        <taxon>Harpellomycetes</taxon>
        <taxon>Harpellales</taxon>
        <taxon>Legeriomycetaceae</taxon>
        <taxon>Smittium</taxon>
    </lineage>
</organism>
<evidence type="ECO:0000313" key="2">
    <source>
        <dbReference type="EMBL" id="PWA00908.1"/>
    </source>
</evidence>